<name>A0A4V6BF69_9BRAD</name>
<dbReference type="RefSeq" id="WP_046828549.1">
    <property type="nucleotide sequence ID" value="NZ_LBIA02000001.1"/>
</dbReference>
<keyword evidence="7 9" id="KW-0472">Membrane</keyword>
<evidence type="ECO:0000256" key="1">
    <source>
        <dbReference type="ARBA" id="ARBA00004651"/>
    </source>
</evidence>
<keyword evidence="5" id="KW-0029">Amino-acid transport</keyword>
<sequence length="296" mass="31281">MTAAIIINQAFSGLTTAVFLFMTAIGLSLIFGVVRILNFAHGSFYMLGAYLAYQFSQYLGTGNLGFWGSALLAASVVALIGLVVERLLLSRLYGKEELLQLLFTYALVLVFADAVKAIWGVEQVSVSRPPALAGGLNLAGTVIPQYSLFMSAVCVVLVLGLWLTIQRTRIGRIIRAAAADREMVRALGINVTQLNSSVFAVGTFLAGLGGALVAPVTAISLGMDAEIIIAAFIAVVVGGMGSFWGTLLGSLLYGQVLAFGIFLLPEFSLFAVFALMAVVLIIRPHGLLGSREAVRA</sequence>
<dbReference type="InterPro" id="IPR001851">
    <property type="entry name" value="ABC_transp_permease"/>
</dbReference>
<proteinExistence type="inferred from homology"/>
<organism evidence="10 11">
    <name type="scientific">Afipia massiliensis</name>
    <dbReference type="NCBI Taxonomy" id="211460"/>
    <lineage>
        <taxon>Bacteria</taxon>
        <taxon>Pseudomonadati</taxon>
        <taxon>Pseudomonadota</taxon>
        <taxon>Alphaproteobacteria</taxon>
        <taxon>Hyphomicrobiales</taxon>
        <taxon>Nitrobacteraceae</taxon>
        <taxon>Afipia</taxon>
    </lineage>
</organism>
<feature type="transmembrane region" description="Helical" evidence="9">
    <location>
        <begin position="198"/>
        <end position="221"/>
    </location>
</feature>
<dbReference type="PANTHER" id="PTHR11795:SF442">
    <property type="entry name" value="ABC TRANSPORTER ATP-BINDING PROTEIN"/>
    <property type="match status" value="1"/>
</dbReference>
<dbReference type="GO" id="GO:0005886">
    <property type="term" value="C:plasma membrane"/>
    <property type="evidence" value="ECO:0007669"/>
    <property type="project" value="UniProtKB-SubCell"/>
</dbReference>
<accession>A0A4V6BF69</accession>
<keyword evidence="6 9" id="KW-1133">Transmembrane helix</keyword>
<feature type="transmembrane region" description="Helical" evidence="9">
    <location>
        <begin position="17"/>
        <end position="37"/>
    </location>
</feature>
<feature type="transmembrane region" description="Helical" evidence="9">
    <location>
        <begin position="256"/>
        <end position="282"/>
    </location>
</feature>
<dbReference type="InterPro" id="IPR052157">
    <property type="entry name" value="BCAA_transport_permease"/>
</dbReference>
<comment type="caution">
    <text evidence="10">The sequence shown here is derived from an EMBL/GenBank/DDBJ whole genome shotgun (WGS) entry which is preliminary data.</text>
</comment>
<reference evidence="10" key="1">
    <citation type="submission" date="2019-04" db="EMBL/GenBank/DDBJ databases">
        <title>Whole genome sequencing of cave bacteria.</title>
        <authorList>
            <person name="Gan H.M."/>
            <person name="Barton H."/>
            <person name="Savka M.A."/>
        </authorList>
    </citation>
    <scope>NUCLEOTIDE SEQUENCE [LARGE SCALE GENOMIC DNA]</scope>
    <source>
        <strain evidence="10">LC387</strain>
    </source>
</reference>
<evidence type="ECO:0000256" key="4">
    <source>
        <dbReference type="ARBA" id="ARBA00022692"/>
    </source>
</evidence>
<evidence type="ECO:0000256" key="6">
    <source>
        <dbReference type="ARBA" id="ARBA00022989"/>
    </source>
</evidence>
<feature type="transmembrane region" description="Helical" evidence="9">
    <location>
        <begin position="44"/>
        <end position="60"/>
    </location>
</feature>
<dbReference type="GO" id="GO:0006865">
    <property type="term" value="P:amino acid transport"/>
    <property type="evidence" value="ECO:0007669"/>
    <property type="project" value="UniProtKB-KW"/>
</dbReference>
<dbReference type="AlphaFoldDB" id="A0A4V6BF69"/>
<evidence type="ECO:0000256" key="7">
    <source>
        <dbReference type="ARBA" id="ARBA00023136"/>
    </source>
</evidence>
<evidence type="ECO:0000313" key="11">
    <source>
        <dbReference type="Proteomes" id="UP000034832"/>
    </source>
</evidence>
<evidence type="ECO:0000256" key="2">
    <source>
        <dbReference type="ARBA" id="ARBA00022448"/>
    </source>
</evidence>
<feature type="transmembrane region" description="Helical" evidence="9">
    <location>
        <begin position="66"/>
        <end position="89"/>
    </location>
</feature>
<evidence type="ECO:0000256" key="8">
    <source>
        <dbReference type="ARBA" id="ARBA00037998"/>
    </source>
</evidence>
<keyword evidence="2" id="KW-0813">Transport</keyword>
<dbReference type="OrthoDB" id="9807115at2"/>
<protein>
    <submittedName>
        <fullName evidence="10">Branched-chain amino acid ABC transporter permease</fullName>
    </submittedName>
</protein>
<keyword evidence="4 9" id="KW-0812">Transmembrane</keyword>
<comment type="similarity">
    <text evidence="8">Belongs to the binding-protein-dependent transport system permease family. LivHM subfamily.</text>
</comment>
<dbReference type="GO" id="GO:0022857">
    <property type="term" value="F:transmembrane transporter activity"/>
    <property type="evidence" value="ECO:0007669"/>
    <property type="project" value="InterPro"/>
</dbReference>
<keyword evidence="11" id="KW-1185">Reference proteome</keyword>
<dbReference type="CDD" id="cd06582">
    <property type="entry name" value="TM_PBP1_LivH_like"/>
    <property type="match status" value="1"/>
</dbReference>
<evidence type="ECO:0000256" key="9">
    <source>
        <dbReference type="SAM" id="Phobius"/>
    </source>
</evidence>
<comment type="subcellular location">
    <subcellularLocation>
        <location evidence="1">Cell membrane</location>
        <topology evidence="1">Multi-pass membrane protein</topology>
    </subcellularLocation>
</comment>
<evidence type="ECO:0000256" key="5">
    <source>
        <dbReference type="ARBA" id="ARBA00022970"/>
    </source>
</evidence>
<dbReference type="PANTHER" id="PTHR11795">
    <property type="entry name" value="BRANCHED-CHAIN AMINO ACID TRANSPORT SYSTEM PERMEASE PROTEIN LIVH"/>
    <property type="match status" value="1"/>
</dbReference>
<feature type="transmembrane region" description="Helical" evidence="9">
    <location>
        <begin position="227"/>
        <end position="249"/>
    </location>
</feature>
<feature type="transmembrane region" description="Helical" evidence="9">
    <location>
        <begin position="101"/>
        <end position="119"/>
    </location>
</feature>
<dbReference type="Pfam" id="PF02653">
    <property type="entry name" value="BPD_transp_2"/>
    <property type="match status" value="1"/>
</dbReference>
<evidence type="ECO:0000256" key="3">
    <source>
        <dbReference type="ARBA" id="ARBA00022475"/>
    </source>
</evidence>
<feature type="transmembrane region" description="Helical" evidence="9">
    <location>
        <begin position="146"/>
        <end position="165"/>
    </location>
</feature>
<dbReference type="STRING" id="211460.YH63_13885"/>
<keyword evidence="3" id="KW-1003">Cell membrane</keyword>
<dbReference type="EMBL" id="LBIA02000001">
    <property type="protein sequence ID" value="TKT70823.1"/>
    <property type="molecule type" value="Genomic_DNA"/>
</dbReference>
<evidence type="ECO:0000313" key="10">
    <source>
        <dbReference type="EMBL" id="TKT70823.1"/>
    </source>
</evidence>
<dbReference type="Proteomes" id="UP000034832">
    <property type="component" value="Unassembled WGS sequence"/>
</dbReference>
<gene>
    <name evidence="10" type="ORF">YH63_005020</name>
</gene>